<evidence type="ECO:0000256" key="3">
    <source>
        <dbReference type="ARBA" id="ARBA00022741"/>
    </source>
</evidence>
<dbReference type="Proteomes" id="UP000028981">
    <property type="component" value="Unassembled WGS sequence"/>
</dbReference>
<keyword evidence="8" id="KW-1185">Reference proteome</keyword>
<keyword evidence="4" id="KW-0067">ATP-binding</keyword>
<dbReference type="InterPro" id="IPR003593">
    <property type="entry name" value="AAA+_ATPase"/>
</dbReference>
<dbReference type="STRING" id="46914.JP75_04175"/>
<dbReference type="OrthoDB" id="8445866at2"/>
<dbReference type="GO" id="GO:0015807">
    <property type="term" value="P:L-amino acid transport"/>
    <property type="evidence" value="ECO:0007669"/>
    <property type="project" value="TreeGrafter"/>
</dbReference>
<dbReference type="CDD" id="cd03224">
    <property type="entry name" value="ABC_TM1139_LivF_branched"/>
    <property type="match status" value="1"/>
</dbReference>
<dbReference type="Gene3D" id="3.40.50.300">
    <property type="entry name" value="P-loop containing nucleotide triphosphate hydrolases"/>
    <property type="match status" value="1"/>
</dbReference>
<dbReference type="RefSeq" id="WP_035079615.1">
    <property type="nucleotide sequence ID" value="NZ_JQGC01000003.1"/>
</dbReference>
<dbReference type="PANTHER" id="PTHR43820:SF4">
    <property type="entry name" value="HIGH-AFFINITY BRANCHED-CHAIN AMINO ACID TRANSPORT ATP-BINDING PROTEIN LIVF"/>
    <property type="match status" value="1"/>
</dbReference>
<keyword evidence="2" id="KW-0813">Transport</keyword>
<gene>
    <name evidence="7" type="ORF">JP75_04175</name>
</gene>
<organism evidence="7 8">
    <name type="scientific">Devosia riboflavina</name>
    <dbReference type="NCBI Taxonomy" id="46914"/>
    <lineage>
        <taxon>Bacteria</taxon>
        <taxon>Pseudomonadati</taxon>
        <taxon>Pseudomonadota</taxon>
        <taxon>Alphaproteobacteria</taxon>
        <taxon>Hyphomicrobiales</taxon>
        <taxon>Devosiaceae</taxon>
        <taxon>Devosia</taxon>
    </lineage>
</organism>
<name>A0A087M5L8_9HYPH</name>
<reference evidence="7 8" key="1">
    <citation type="submission" date="2014-08" db="EMBL/GenBank/DDBJ databases">
        <authorList>
            <person name="Hassan Y.I."/>
            <person name="Lepp D."/>
            <person name="Zhou T."/>
        </authorList>
    </citation>
    <scope>NUCLEOTIDE SEQUENCE [LARGE SCALE GENOMIC DNA]</scope>
    <source>
        <strain evidence="7 8">IFO13584</strain>
    </source>
</reference>
<proteinExistence type="inferred from homology"/>
<feature type="domain" description="ABC transporter" evidence="6">
    <location>
        <begin position="2"/>
        <end position="230"/>
    </location>
</feature>
<dbReference type="PROSITE" id="PS00211">
    <property type="entry name" value="ABC_TRANSPORTER_1"/>
    <property type="match status" value="1"/>
</dbReference>
<dbReference type="InterPro" id="IPR052156">
    <property type="entry name" value="BCAA_Transport_ATP-bd_LivF"/>
</dbReference>
<dbReference type="AlphaFoldDB" id="A0A087M5L8"/>
<accession>A0A087M5L8</accession>
<evidence type="ECO:0000259" key="6">
    <source>
        <dbReference type="PROSITE" id="PS50893"/>
    </source>
</evidence>
<keyword evidence="3" id="KW-0547">Nucleotide-binding</keyword>
<dbReference type="GO" id="GO:0015658">
    <property type="term" value="F:branched-chain amino acid transmembrane transporter activity"/>
    <property type="evidence" value="ECO:0007669"/>
    <property type="project" value="TreeGrafter"/>
</dbReference>
<dbReference type="InterPro" id="IPR003439">
    <property type="entry name" value="ABC_transporter-like_ATP-bd"/>
</dbReference>
<dbReference type="SMART" id="SM00382">
    <property type="entry name" value="AAA"/>
    <property type="match status" value="1"/>
</dbReference>
<sequence length="230" mass="24731">MLKLNAVSSGYGDVTILKEIDLDVGGEVFAVLGSNGAGKSTLMKAVAGLLRSQGGTISFEGRDVTRTAPNKLAEMGLAIVPQEGNIFPDLTVRENLSLGALVGTRPRKARMDEVFDLFPDLVPRIDQKAGSLSGGEAQMVAVGRALVQEPRLLLLDEPTTGLSPKYASSLFRKIREIHEQRRIGILLAEQNAVKALEIADRVLVLSLGAIFLNEPAKGIDFDRVRAGYHI</sequence>
<dbReference type="GO" id="GO:0016887">
    <property type="term" value="F:ATP hydrolysis activity"/>
    <property type="evidence" value="ECO:0007669"/>
    <property type="project" value="InterPro"/>
</dbReference>
<evidence type="ECO:0000256" key="5">
    <source>
        <dbReference type="ARBA" id="ARBA00022970"/>
    </source>
</evidence>
<comment type="caution">
    <text evidence="7">The sequence shown here is derived from an EMBL/GenBank/DDBJ whole genome shotgun (WGS) entry which is preliminary data.</text>
</comment>
<dbReference type="EMBL" id="JQGC01000003">
    <property type="protein sequence ID" value="KFL32171.1"/>
    <property type="molecule type" value="Genomic_DNA"/>
</dbReference>
<dbReference type="GO" id="GO:0005524">
    <property type="term" value="F:ATP binding"/>
    <property type="evidence" value="ECO:0007669"/>
    <property type="project" value="UniProtKB-KW"/>
</dbReference>
<dbReference type="Pfam" id="PF00005">
    <property type="entry name" value="ABC_tran"/>
    <property type="match status" value="1"/>
</dbReference>
<evidence type="ECO:0000256" key="1">
    <source>
        <dbReference type="ARBA" id="ARBA00005417"/>
    </source>
</evidence>
<dbReference type="InterPro" id="IPR017871">
    <property type="entry name" value="ABC_transporter-like_CS"/>
</dbReference>
<evidence type="ECO:0000313" key="7">
    <source>
        <dbReference type="EMBL" id="KFL32171.1"/>
    </source>
</evidence>
<comment type="similarity">
    <text evidence="1">Belongs to the ABC transporter superfamily.</text>
</comment>
<evidence type="ECO:0000256" key="4">
    <source>
        <dbReference type="ARBA" id="ARBA00022840"/>
    </source>
</evidence>
<keyword evidence="5" id="KW-0029">Amino-acid transport</keyword>
<dbReference type="PANTHER" id="PTHR43820">
    <property type="entry name" value="HIGH-AFFINITY BRANCHED-CHAIN AMINO ACID TRANSPORT ATP-BINDING PROTEIN LIVF"/>
    <property type="match status" value="1"/>
</dbReference>
<dbReference type="PROSITE" id="PS50893">
    <property type="entry name" value="ABC_TRANSPORTER_2"/>
    <property type="match status" value="1"/>
</dbReference>
<dbReference type="InterPro" id="IPR027417">
    <property type="entry name" value="P-loop_NTPase"/>
</dbReference>
<protein>
    <recommendedName>
        <fullName evidence="6">ABC transporter domain-containing protein</fullName>
    </recommendedName>
</protein>
<dbReference type="SUPFAM" id="SSF52540">
    <property type="entry name" value="P-loop containing nucleoside triphosphate hydrolases"/>
    <property type="match status" value="1"/>
</dbReference>
<evidence type="ECO:0000313" key="8">
    <source>
        <dbReference type="Proteomes" id="UP000028981"/>
    </source>
</evidence>
<evidence type="ECO:0000256" key="2">
    <source>
        <dbReference type="ARBA" id="ARBA00022448"/>
    </source>
</evidence>